<organism evidence="2 3">
    <name type="scientific">Rhodosorus marinus</name>
    <dbReference type="NCBI Taxonomy" id="101924"/>
    <lineage>
        <taxon>Eukaryota</taxon>
        <taxon>Rhodophyta</taxon>
        <taxon>Stylonematophyceae</taxon>
        <taxon>Stylonematales</taxon>
        <taxon>Stylonemataceae</taxon>
        <taxon>Rhodosorus</taxon>
    </lineage>
</organism>
<keyword evidence="3" id="KW-1185">Reference proteome</keyword>
<feature type="domain" description="Serine aminopeptidase S33" evidence="1">
    <location>
        <begin position="89"/>
        <end position="166"/>
    </location>
</feature>
<dbReference type="InterPro" id="IPR022742">
    <property type="entry name" value="Hydrolase_4"/>
</dbReference>
<dbReference type="GO" id="GO:0016020">
    <property type="term" value="C:membrane"/>
    <property type="evidence" value="ECO:0007669"/>
    <property type="project" value="TreeGrafter"/>
</dbReference>
<dbReference type="PANTHER" id="PTHR22753:SF14">
    <property type="entry name" value="MONOACYLGLYCEROL_DIACYLGLYCEROL O-ACYLTRANSFERASE"/>
    <property type="match status" value="1"/>
</dbReference>
<dbReference type="InterPro" id="IPR029058">
    <property type="entry name" value="AB_hydrolase_fold"/>
</dbReference>
<dbReference type="AlphaFoldDB" id="A0AAV8UV94"/>
<reference evidence="2 3" key="1">
    <citation type="journal article" date="2023" name="Nat. Commun.">
        <title>Origin of minicircular mitochondrial genomes in red algae.</title>
        <authorList>
            <person name="Lee Y."/>
            <person name="Cho C.H."/>
            <person name="Lee Y.M."/>
            <person name="Park S.I."/>
            <person name="Yang J.H."/>
            <person name="West J.A."/>
            <person name="Bhattacharya D."/>
            <person name="Yoon H.S."/>
        </authorList>
    </citation>
    <scope>NUCLEOTIDE SEQUENCE [LARGE SCALE GENOMIC DNA]</scope>
    <source>
        <strain evidence="2 3">CCMP1338</strain>
        <tissue evidence="2">Whole cell</tissue>
    </source>
</reference>
<dbReference type="Pfam" id="PF12146">
    <property type="entry name" value="Hydrolase_4"/>
    <property type="match status" value="1"/>
</dbReference>
<proteinExistence type="predicted"/>
<dbReference type="PANTHER" id="PTHR22753">
    <property type="entry name" value="TRANSMEMBRANE PROTEIN 68"/>
    <property type="match status" value="1"/>
</dbReference>
<comment type="caution">
    <text evidence="2">The sequence shown here is derived from an EMBL/GenBank/DDBJ whole genome shotgun (WGS) entry which is preliminary data.</text>
</comment>
<name>A0AAV8UV94_9RHOD</name>
<evidence type="ECO:0000313" key="2">
    <source>
        <dbReference type="EMBL" id="KAJ8905488.1"/>
    </source>
</evidence>
<evidence type="ECO:0000259" key="1">
    <source>
        <dbReference type="Pfam" id="PF12146"/>
    </source>
</evidence>
<protein>
    <recommendedName>
        <fullName evidence="1">Serine aminopeptidase S33 domain-containing protein</fullName>
    </recommendedName>
</protein>
<dbReference type="Proteomes" id="UP001157974">
    <property type="component" value="Unassembled WGS sequence"/>
</dbReference>
<sequence length="288" mass="30879">MIGFIVGGSASGFGRRIGQSNVICGIVGGDLRTDSSAAVSFDVDQGSVPSSGRVLFVPAIGASGRDLKRAIRGIKDAEVVRWRQESEEKDLKELVTDVLEGRKGSKWTVVAESTGGTLALMMASKGREEIEKLVLVNPVTSPRSEIAKIAARAPAPLQRIFSAIGPMSSTSMKTVSSSNISFADSQLSNIKVPVTIVVSEDDILQPSYAESERLLNLIPQAVRCVLPSGGHFLLSENRILLSQILLKSQHIFNSAKIPHICSDCPSARIGAIRHLRLHLTDRPCAQDL</sequence>
<dbReference type="SUPFAM" id="SSF53474">
    <property type="entry name" value="alpha/beta-Hydrolases"/>
    <property type="match status" value="1"/>
</dbReference>
<gene>
    <name evidence="2" type="ORF">NDN08_001995</name>
</gene>
<accession>A0AAV8UV94</accession>
<evidence type="ECO:0000313" key="3">
    <source>
        <dbReference type="Proteomes" id="UP001157974"/>
    </source>
</evidence>
<dbReference type="EMBL" id="JAMWBK010000004">
    <property type="protein sequence ID" value="KAJ8905488.1"/>
    <property type="molecule type" value="Genomic_DNA"/>
</dbReference>
<dbReference type="Gene3D" id="3.40.50.1820">
    <property type="entry name" value="alpha/beta hydrolase"/>
    <property type="match status" value="1"/>
</dbReference>